<sequence length="137" mass="15133">MAYPSKVDVFQEKLNKNPTGNNYVIEERITLVAGVYEGLLNHDNINNATVQVYSGSKLTGDKLTNWTLTIPSDTPWRRLIKIFSGAAEVFVTYETPGDTVEADDINVLQRSVTATQTEVERYKSSGLIDGGSFTRGV</sequence>
<protein>
    <submittedName>
        <fullName evidence="1">Phosphoglucomutase</fullName>
    </submittedName>
</protein>
<reference evidence="1 2" key="1">
    <citation type="submission" date="2016-10" db="EMBL/GenBank/DDBJ databases">
        <title>Paenibacillus species isolates.</title>
        <authorList>
            <person name="Beno S.M."/>
        </authorList>
    </citation>
    <scope>NUCLEOTIDE SEQUENCE [LARGE SCALE GENOMIC DNA]</scope>
    <source>
        <strain evidence="1 2">FSL H7-0604</strain>
    </source>
</reference>
<organism evidence="1 2">
    <name type="scientific">Paenibacillus odorifer</name>
    <dbReference type="NCBI Taxonomy" id="189426"/>
    <lineage>
        <taxon>Bacteria</taxon>
        <taxon>Bacillati</taxon>
        <taxon>Bacillota</taxon>
        <taxon>Bacilli</taxon>
        <taxon>Bacillales</taxon>
        <taxon>Paenibacillaceae</taxon>
        <taxon>Paenibacillus</taxon>
    </lineage>
</organism>
<name>A0A1R0X061_9BACL</name>
<dbReference type="RefSeq" id="WP_036684202.1">
    <property type="nucleotide sequence ID" value="NZ_MKQP01000045.1"/>
</dbReference>
<gene>
    <name evidence="1" type="ORF">BJP51_04340</name>
</gene>
<evidence type="ECO:0000313" key="2">
    <source>
        <dbReference type="Proteomes" id="UP000187465"/>
    </source>
</evidence>
<comment type="caution">
    <text evidence="1">The sequence shown here is derived from an EMBL/GenBank/DDBJ whole genome shotgun (WGS) entry which is preliminary data.</text>
</comment>
<evidence type="ECO:0000313" key="1">
    <source>
        <dbReference type="EMBL" id="OMD25483.1"/>
    </source>
</evidence>
<dbReference type="EMBL" id="MKQP01000045">
    <property type="protein sequence ID" value="OMD25483.1"/>
    <property type="molecule type" value="Genomic_DNA"/>
</dbReference>
<accession>A0A1R0X061</accession>
<proteinExistence type="predicted"/>
<dbReference type="AlphaFoldDB" id="A0A1R0X061"/>
<dbReference type="Proteomes" id="UP000187465">
    <property type="component" value="Unassembled WGS sequence"/>
</dbReference>